<evidence type="ECO:0000256" key="1">
    <source>
        <dbReference type="SAM" id="MobiDB-lite"/>
    </source>
</evidence>
<gene>
    <name evidence="2" type="ORF">SASPL_153476</name>
</gene>
<accession>A0A8X8Z1X5</accession>
<name>A0A8X8Z1X5_SALSN</name>
<feature type="region of interest" description="Disordered" evidence="1">
    <location>
        <begin position="400"/>
        <end position="428"/>
    </location>
</feature>
<dbReference type="EMBL" id="PNBA02000021">
    <property type="protein sequence ID" value="KAG6388274.1"/>
    <property type="molecule type" value="Genomic_DNA"/>
</dbReference>
<dbReference type="AlphaFoldDB" id="A0A8X8Z1X5"/>
<dbReference type="PANTHER" id="PTHR34057:SF1">
    <property type="entry name" value="ELONGATION FACTOR"/>
    <property type="match status" value="1"/>
</dbReference>
<feature type="region of interest" description="Disordered" evidence="1">
    <location>
        <begin position="444"/>
        <end position="473"/>
    </location>
</feature>
<dbReference type="InterPro" id="IPR038745">
    <property type="entry name" value="AT4G37440-like"/>
</dbReference>
<feature type="region of interest" description="Disordered" evidence="1">
    <location>
        <begin position="31"/>
        <end position="57"/>
    </location>
</feature>
<feature type="compositionally biased region" description="Polar residues" evidence="1">
    <location>
        <begin position="40"/>
        <end position="57"/>
    </location>
</feature>
<dbReference type="PANTHER" id="PTHR34057">
    <property type="entry name" value="ELONGATION FACTOR"/>
    <property type="match status" value="1"/>
</dbReference>
<organism evidence="2">
    <name type="scientific">Salvia splendens</name>
    <name type="common">Scarlet sage</name>
    <dbReference type="NCBI Taxonomy" id="180675"/>
    <lineage>
        <taxon>Eukaryota</taxon>
        <taxon>Viridiplantae</taxon>
        <taxon>Streptophyta</taxon>
        <taxon>Embryophyta</taxon>
        <taxon>Tracheophyta</taxon>
        <taxon>Spermatophyta</taxon>
        <taxon>Magnoliopsida</taxon>
        <taxon>eudicotyledons</taxon>
        <taxon>Gunneridae</taxon>
        <taxon>Pentapetalae</taxon>
        <taxon>asterids</taxon>
        <taxon>lamiids</taxon>
        <taxon>Lamiales</taxon>
        <taxon>Lamiaceae</taxon>
        <taxon>Nepetoideae</taxon>
        <taxon>Mentheae</taxon>
        <taxon>Salviinae</taxon>
        <taxon>Salvia</taxon>
        <taxon>Salvia subgen. Calosphace</taxon>
        <taxon>core Calosphace</taxon>
    </lineage>
</organism>
<sequence length="473" mass="52979">MLAGSYGSLKNAEDVSVDILELSRSRDLKVEAKEDPDATEYSSSFADTISGNENGSSLSDAEVESKLIPDIYLAPACDGFGTVFPISGNNVNCVHFRVLDTDEAHSVYYLLRKKKMTAHWRNFIHPIMWRCKWAELRIKEFESQASKYAREVSVIDRGKHMSLDKKTVEQLGSKSLPFPLQRHRRRPMKRRKRKRVENTIDITSYMSNHILFSERENKRPDLDGVPTWENNDKHTGNRDEFGLDDDYSFHEENDNILEHILRKIELVHTRVHRLRTQLDVVLINNASRFSSSENLSQLMGGDVRSPTFSACNGDTVSAGGMYASSPYIGVYDIGDFVLPDSPEVSSFGEPIAIPDIIESTVGLLSSIDVTQHQAQIGDSSEKIVDNILVQNEAAEVEGAFKDSHNQSADKAQDAEHSGEEESNSKASVLAVEANTLKSCLTSQIHFPKNKRKRGERKAGSGNWSRQCPSEPDS</sequence>
<evidence type="ECO:0000313" key="2">
    <source>
        <dbReference type="EMBL" id="KAG6388274.1"/>
    </source>
</evidence>
<keyword evidence="3" id="KW-1185">Reference proteome</keyword>
<dbReference type="CDD" id="cd11650">
    <property type="entry name" value="AT4G37440_like"/>
    <property type="match status" value="1"/>
</dbReference>
<feature type="compositionally biased region" description="Basic and acidic residues" evidence="1">
    <location>
        <begin position="410"/>
        <end position="423"/>
    </location>
</feature>
<evidence type="ECO:0000313" key="3">
    <source>
        <dbReference type="Proteomes" id="UP000298416"/>
    </source>
</evidence>
<protein>
    <submittedName>
        <fullName evidence="2">Uncharacterized protein</fullName>
    </submittedName>
</protein>
<reference evidence="2" key="2">
    <citation type="submission" date="2020-08" db="EMBL/GenBank/DDBJ databases">
        <title>Plant Genome Project.</title>
        <authorList>
            <person name="Zhang R.-G."/>
        </authorList>
    </citation>
    <scope>NUCLEOTIDE SEQUENCE</scope>
    <source>
        <strain evidence="2">Huo1</strain>
        <tissue evidence="2">Leaf</tissue>
    </source>
</reference>
<comment type="caution">
    <text evidence="2">The sequence shown here is derived from an EMBL/GenBank/DDBJ whole genome shotgun (WGS) entry which is preliminary data.</text>
</comment>
<reference evidence="2" key="1">
    <citation type="submission" date="2018-01" db="EMBL/GenBank/DDBJ databases">
        <authorList>
            <person name="Mao J.F."/>
        </authorList>
    </citation>
    <scope>NUCLEOTIDE SEQUENCE</scope>
    <source>
        <strain evidence="2">Huo1</strain>
        <tissue evidence="2">Leaf</tissue>
    </source>
</reference>
<proteinExistence type="predicted"/>
<dbReference type="Proteomes" id="UP000298416">
    <property type="component" value="Unassembled WGS sequence"/>
</dbReference>